<comment type="caution">
    <text evidence="1">The sequence shown here is derived from an EMBL/GenBank/DDBJ whole genome shotgun (WGS) entry which is preliminary data.</text>
</comment>
<accession>A0A4Q2SCK1</accession>
<dbReference type="InterPro" id="IPR005331">
    <property type="entry name" value="Sulfotransferase"/>
</dbReference>
<reference evidence="1 2" key="1">
    <citation type="submission" date="2019-01" db="EMBL/GenBank/DDBJ databases">
        <title>Novel species of Nocardioides.</title>
        <authorList>
            <person name="Liu Q."/>
            <person name="Xin Y.-H."/>
        </authorList>
    </citation>
    <scope>NUCLEOTIDE SEQUENCE [LARGE SCALE GENOMIC DNA]</scope>
    <source>
        <strain evidence="1 2">CGMCC 4.6875</strain>
    </source>
</reference>
<dbReference type="Gene3D" id="3.40.50.300">
    <property type="entry name" value="P-loop containing nucleotide triphosphate hydrolases"/>
    <property type="match status" value="1"/>
</dbReference>
<dbReference type="SUPFAM" id="SSF52540">
    <property type="entry name" value="P-loop containing nucleoside triphosphate hydrolases"/>
    <property type="match status" value="1"/>
</dbReference>
<evidence type="ECO:0000313" key="2">
    <source>
        <dbReference type="Proteomes" id="UP000293291"/>
    </source>
</evidence>
<dbReference type="EMBL" id="SDWU01000007">
    <property type="protein sequence ID" value="RYC03026.1"/>
    <property type="molecule type" value="Genomic_DNA"/>
</dbReference>
<organism evidence="1 2">
    <name type="scientific">Nocardioides ganghwensis</name>
    <dbReference type="NCBI Taxonomy" id="252230"/>
    <lineage>
        <taxon>Bacteria</taxon>
        <taxon>Bacillati</taxon>
        <taxon>Actinomycetota</taxon>
        <taxon>Actinomycetes</taxon>
        <taxon>Propionibacteriales</taxon>
        <taxon>Nocardioidaceae</taxon>
        <taxon>Nocardioides</taxon>
    </lineage>
</organism>
<dbReference type="OrthoDB" id="288532at2"/>
<dbReference type="GO" id="GO:0008146">
    <property type="term" value="F:sulfotransferase activity"/>
    <property type="evidence" value="ECO:0007669"/>
    <property type="project" value="InterPro"/>
</dbReference>
<dbReference type="GO" id="GO:0016020">
    <property type="term" value="C:membrane"/>
    <property type="evidence" value="ECO:0007669"/>
    <property type="project" value="InterPro"/>
</dbReference>
<protein>
    <recommendedName>
        <fullName evidence="3">Sulfotransferase family protein</fullName>
    </recommendedName>
</protein>
<sequence length="227" mass="25578">MRRVGPGWASLAPVLISDSRRALFVHVPKTGGVSVGVAFERCCPDARSKAPGVTPPLGRHAPYARILRAEPQTVDYWSFAFVRNPWARMVSWWAMIQDWDREWGPSSGRPQGAAATKMRGNDMWRAAAAYSGFEEFVLRGTEELPRVGRPQVDYLRAPDREVDFVGRTENFAEDLAEVERRLGGEPERVPHRNKSPHGSYRDYYTDATRAKVAEVYAADLDAFGYTF</sequence>
<proteinExistence type="predicted"/>
<dbReference type="Pfam" id="PF03567">
    <property type="entry name" value="Sulfotransfer_2"/>
    <property type="match status" value="1"/>
</dbReference>
<keyword evidence="2" id="KW-1185">Reference proteome</keyword>
<dbReference type="Proteomes" id="UP000293291">
    <property type="component" value="Unassembled WGS sequence"/>
</dbReference>
<dbReference type="AlphaFoldDB" id="A0A4Q2SCK1"/>
<name>A0A4Q2SCK1_9ACTN</name>
<evidence type="ECO:0000313" key="1">
    <source>
        <dbReference type="EMBL" id="RYC03026.1"/>
    </source>
</evidence>
<dbReference type="InterPro" id="IPR027417">
    <property type="entry name" value="P-loop_NTPase"/>
</dbReference>
<evidence type="ECO:0008006" key="3">
    <source>
        <dbReference type="Google" id="ProtNLM"/>
    </source>
</evidence>
<gene>
    <name evidence="1" type="ORF">EUA07_07725</name>
</gene>